<dbReference type="Proteomes" id="UP000616885">
    <property type="component" value="Unassembled WGS sequence"/>
</dbReference>
<dbReference type="SUPFAM" id="SSF56300">
    <property type="entry name" value="Metallo-dependent phosphatases"/>
    <property type="match status" value="1"/>
</dbReference>
<dbReference type="EMBL" id="JADCTT010000001">
    <property type="protein sequence ID" value="KAF9760416.1"/>
    <property type="molecule type" value="Genomic_DNA"/>
</dbReference>
<protein>
    <submittedName>
        <fullName evidence="1">Uncharacterized protein</fullName>
    </submittedName>
</protein>
<accession>A0A8H7TW98</accession>
<organism evidence="1 2">
    <name type="scientific">Bionectria ochroleuca</name>
    <name type="common">Gliocladium roseum</name>
    <dbReference type="NCBI Taxonomy" id="29856"/>
    <lineage>
        <taxon>Eukaryota</taxon>
        <taxon>Fungi</taxon>
        <taxon>Dikarya</taxon>
        <taxon>Ascomycota</taxon>
        <taxon>Pezizomycotina</taxon>
        <taxon>Sordariomycetes</taxon>
        <taxon>Hypocreomycetidae</taxon>
        <taxon>Hypocreales</taxon>
        <taxon>Bionectriaceae</taxon>
        <taxon>Clonostachys</taxon>
    </lineage>
</organism>
<dbReference type="Gene3D" id="3.60.21.10">
    <property type="match status" value="1"/>
</dbReference>
<evidence type="ECO:0000313" key="2">
    <source>
        <dbReference type="Proteomes" id="UP000616885"/>
    </source>
</evidence>
<evidence type="ECO:0000313" key="1">
    <source>
        <dbReference type="EMBL" id="KAF9760416.1"/>
    </source>
</evidence>
<name>A0A8H7TW98_BIOOC</name>
<sequence>MCRLPIRGYVPASCETDHLHRLGRHSIMKSVLALTSIAALLGRAIACGGDDDGCYGPIDKVEHVRLVKRIQPGAPDAPYGPKGPLEWGQINFMHTTDTHGWLAGHLKEENYGADWGDFATFTRRMRQKADNR</sequence>
<gene>
    <name evidence="1" type="ORF">IM811_002110</name>
</gene>
<comment type="caution">
    <text evidence="1">The sequence shown here is derived from an EMBL/GenBank/DDBJ whole genome shotgun (WGS) entry which is preliminary data.</text>
</comment>
<dbReference type="AlphaFoldDB" id="A0A8H7TW98"/>
<proteinExistence type="predicted"/>
<reference evidence="1" key="1">
    <citation type="submission" date="2020-10" db="EMBL/GenBank/DDBJ databases">
        <title>High-Quality Genome Resource of Clonostachys rosea strain S41 by Oxford Nanopore Long-Read Sequencing.</title>
        <authorList>
            <person name="Wang H."/>
        </authorList>
    </citation>
    <scope>NUCLEOTIDE SEQUENCE</scope>
    <source>
        <strain evidence="1">S41</strain>
    </source>
</reference>
<dbReference type="InterPro" id="IPR029052">
    <property type="entry name" value="Metallo-depent_PP-like"/>
</dbReference>